<proteinExistence type="predicted"/>
<keyword evidence="2" id="KW-1185">Reference proteome</keyword>
<organism evidence="1 2">
    <name type="scientific">Acetobacterium paludosum</name>
    <dbReference type="NCBI Taxonomy" id="52693"/>
    <lineage>
        <taxon>Bacteria</taxon>
        <taxon>Bacillati</taxon>
        <taxon>Bacillota</taxon>
        <taxon>Clostridia</taxon>
        <taxon>Eubacteriales</taxon>
        <taxon>Eubacteriaceae</taxon>
        <taxon>Acetobacterium</taxon>
    </lineage>
</organism>
<evidence type="ECO:0000313" key="2">
    <source>
        <dbReference type="Proteomes" id="UP000616595"/>
    </source>
</evidence>
<dbReference type="RefSeq" id="WP_170253885.1">
    <property type="nucleotide sequence ID" value="NZ_RXYA01000005.1"/>
</dbReference>
<sequence>MIDNKCDRNEYEHYRDGECLDKRTLKDQYKATGCLICQGCNQEDP</sequence>
<accession>A0A923I1Z4</accession>
<reference evidence="1" key="1">
    <citation type="submission" date="2019-10" db="EMBL/GenBank/DDBJ databases">
        <authorList>
            <person name="Ross D.E."/>
            <person name="Gulliver D."/>
        </authorList>
    </citation>
    <scope>NUCLEOTIDE SEQUENCE</scope>
    <source>
        <strain evidence="1">DER-2019</strain>
    </source>
</reference>
<protein>
    <submittedName>
        <fullName evidence="1">Uncharacterized protein</fullName>
    </submittedName>
</protein>
<comment type="caution">
    <text evidence="1">The sequence shown here is derived from an EMBL/GenBank/DDBJ whole genome shotgun (WGS) entry which is preliminary data.</text>
</comment>
<reference evidence="1" key="2">
    <citation type="submission" date="2020-10" db="EMBL/GenBank/DDBJ databases">
        <title>Comparative genomics of the Acetobacterium genus.</title>
        <authorList>
            <person name="Marshall C."/>
            <person name="May H."/>
            <person name="Norman S."/>
        </authorList>
    </citation>
    <scope>NUCLEOTIDE SEQUENCE</scope>
    <source>
        <strain evidence="1">DER-2019</strain>
    </source>
</reference>
<dbReference type="EMBL" id="WJBD01000004">
    <property type="protein sequence ID" value="MBC3887610.1"/>
    <property type="molecule type" value="Genomic_DNA"/>
</dbReference>
<name>A0A923I1Z4_9FIRM</name>
<dbReference type="AlphaFoldDB" id="A0A923I1Z4"/>
<evidence type="ECO:0000313" key="1">
    <source>
        <dbReference type="EMBL" id="MBC3887610.1"/>
    </source>
</evidence>
<dbReference type="Proteomes" id="UP000616595">
    <property type="component" value="Unassembled WGS sequence"/>
</dbReference>
<gene>
    <name evidence="1" type="ORF">GH810_04730</name>
</gene>